<evidence type="ECO:0000256" key="1">
    <source>
        <dbReference type="ARBA" id="ARBA00004123"/>
    </source>
</evidence>
<feature type="domain" description="TF-B3" evidence="6">
    <location>
        <begin position="1"/>
        <end position="88"/>
    </location>
</feature>
<keyword evidence="2" id="KW-0805">Transcription regulation</keyword>
<evidence type="ECO:0000259" key="6">
    <source>
        <dbReference type="SMART" id="SM01019"/>
    </source>
</evidence>
<evidence type="ECO:0000256" key="2">
    <source>
        <dbReference type="ARBA" id="ARBA00023015"/>
    </source>
</evidence>
<organism evidence="7 8">
    <name type="scientific">Phtheirospermum japonicum</name>
    <dbReference type="NCBI Taxonomy" id="374723"/>
    <lineage>
        <taxon>Eukaryota</taxon>
        <taxon>Viridiplantae</taxon>
        <taxon>Streptophyta</taxon>
        <taxon>Embryophyta</taxon>
        <taxon>Tracheophyta</taxon>
        <taxon>Spermatophyta</taxon>
        <taxon>Magnoliopsida</taxon>
        <taxon>eudicotyledons</taxon>
        <taxon>Gunneridae</taxon>
        <taxon>Pentapetalae</taxon>
        <taxon>asterids</taxon>
        <taxon>lamiids</taxon>
        <taxon>Lamiales</taxon>
        <taxon>Orobanchaceae</taxon>
        <taxon>Orobanchaceae incertae sedis</taxon>
        <taxon>Phtheirospermum</taxon>
    </lineage>
</organism>
<dbReference type="GO" id="GO:0005634">
    <property type="term" value="C:nucleus"/>
    <property type="evidence" value="ECO:0007669"/>
    <property type="project" value="UniProtKB-SubCell"/>
</dbReference>
<proteinExistence type="predicted"/>
<dbReference type="EMBL" id="BMAC01000658">
    <property type="protein sequence ID" value="GFQ01111.1"/>
    <property type="molecule type" value="Genomic_DNA"/>
</dbReference>
<keyword evidence="3" id="KW-0238">DNA-binding</keyword>
<name>A0A830CMR0_9LAMI</name>
<dbReference type="GO" id="GO:0003700">
    <property type="term" value="F:DNA-binding transcription factor activity"/>
    <property type="evidence" value="ECO:0007669"/>
    <property type="project" value="InterPro"/>
</dbReference>
<evidence type="ECO:0000256" key="5">
    <source>
        <dbReference type="ARBA" id="ARBA00023242"/>
    </source>
</evidence>
<evidence type="ECO:0000256" key="3">
    <source>
        <dbReference type="ARBA" id="ARBA00023125"/>
    </source>
</evidence>
<protein>
    <submittedName>
        <fullName evidence="7">B3 domain-containing transcription factor fus3</fullName>
    </submittedName>
</protein>
<keyword evidence="8" id="KW-1185">Reference proteome</keyword>
<comment type="caution">
    <text evidence="7">The sequence shown here is derived from an EMBL/GenBank/DDBJ whole genome shotgun (WGS) entry which is preliminary data.</text>
</comment>
<sequence>MVLPKKDAEIHLPVLEAKEGILIYMLDMDGIHDWWFKYRYWPNNNSKMYVLESTGGFVNTHHLVTGDYILVYQNTEDRRYFIEAKKKQEYREPNPAINVINESTADSQLLPEALYEYEYEYDITFLDDSPLDYVGESINLPRFGPEITFEHIDAYDAEGFL</sequence>
<dbReference type="SMART" id="SM01019">
    <property type="entry name" value="B3"/>
    <property type="match status" value="1"/>
</dbReference>
<gene>
    <name evidence="7" type="ORF">PHJA_002255000</name>
</gene>
<evidence type="ECO:0000313" key="7">
    <source>
        <dbReference type="EMBL" id="GFQ01111.1"/>
    </source>
</evidence>
<dbReference type="OrthoDB" id="757982at2759"/>
<dbReference type="InterPro" id="IPR015300">
    <property type="entry name" value="DNA-bd_pseudobarrel_sf"/>
</dbReference>
<dbReference type="InterPro" id="IPR044800">
    <property type="entry name" value="LEC2-like"/>
</dbReference>
<reference evidence="7" key="1">
    <citation type="submission" date="2020-07" db="EMBL/GenBank/DDBJ databases">
        <title>Ethylene signaling mediates host invasion by parasitic plants.</title>
        <authorList>
            <person name="Yoshida S."/>
        </authorList>
    </citation>
    <scope>NUCLEOTIDE SEQUENCE</scope>
    <source>
        <strain evidence="7">Okayama</strain>
    </source>
</reference>
<accession>A0A830CMR0</accession>
<dbReference type="Gene3D" id="2.40.330.10">
    <property type="entry name" value="DNA-binding pseudobarrel domain"/>
    <property type="match status" value="1"/>
</dbReference>
<dbReference type="PANTHER" id="PTHR31140">
    <property type="entry name" value="B3 DOMAIN-CONTAINING TRANSCRIPTION FACTOR ABI3"/>
    <property type="match status" value="1"/>
</dbReference>
<dbReference type="GO" id="GO:0003677">
    <property type="term" value="F:DNA binding"/>
    <property type="evidence" value="ECO:0007669"/>
    <property type="project" value="UniProtKB-KW"/>
</dbReference>
<dbReference type="Proteomes" id="UP000653305">
    <property type="component" value="Unassembled WGS sequence"/>
</dbReference>
<dbReference type="PANTHER" id="PTHR31140:SF73">
    <property type="entry name" value="B3 DOMAIN-CONTAINING TRANSCRIPTION FACTOR FUS3"/>
    <property type="match status" value="1"/>
</dbReference>
<evidence type="ECO:0000313" key="8">
    <source>
        <dbReference type="Proteomes" id="UP000653305"/>
    </source>
</evidence>
<keyword evidence="4" id="KW-0804">Transcription</keyword>
<evidence type="ECO:0000256" key="4">
    <source>
        <dbReference type="ARBA" id="ARBA00023163"/>
    </source>
</evidence>
<dbReference type="InterPro" id="IPR003340">
    <property type="entry name" value="B3_DNA-bd"/>
</dbReference>
<keyword evidence="5" id="KW-0539">Nucleus</keyword>
<dbReference type="AlphaFoldDB" id="A0A830CMR0"/>
<dbReference type="SUPFAM" id="SSF101936">
    <property type="entry name" value="DNA-binding pseudobarrel domain"/>
    <property type="match status" value="1"/>
</dbReference>
<dbReference type="Pfam" id="PF02362">
    <property type="entry name" value="B3"/>
    <property type="match status" value="1"/>
</dbReference>
<comment type="subcellular location">
    <subcellularLocation>
        <location evidence="1">Nucleus</location>
    </subcellularLocation>
</comment>